<comment type="caution">
    <text evidence="2">The sequence shown here is derived from an EMBL/GenBank/DDBJ whole genome shotgun (WGS) entry which is preliminary data.</text>
</comment>
<dbReference type="InterPro" id="IPR045182">
    <property type="entry name" value="JINGUBANG-like"/>
</dbReference>
<protein>
    <submittedName>
        <fullName evidence="2">Uncharacterized protein</fullName>
    </submittedName>
</protein>
<dbReference type="EMBL" id="RDQH01000342">
    <property type="protein sequence ID" value="RXH71904.1"/>
    <property type="molecule type" value="Genomic_DNA"/>
</dbReference>
<dbReference type="SMART" id="SM00320">
    <property type="entry name" value="WD40"/>
    <property type="match status" value="1"/>
</dbReference>
<dbReference type="PANTHER" id="PTHR22844:SF199">
    <property type="entry name" value="F21J9.19"/>
    <property type="match status" value="1"/>
</dbReference>
<feature type="region of interest" description="Disordered" evidence="1">
    <location>
        <begin position="95"/>
        <end position="118"/>
    </location>
</feature>
<keyword evidence="3" id="KW-1185">Reference proteome</keyword>
<dbReference type="STRING" id="3750.A0A498HNN3"/>
<dbReference type="AlphaFoldDB" id="A0A498HNN3"/>
<dbReference type="Gene3D" id="2.130.10.10">
    <property type="entry name" value="YVTN repeat-like/Quinoprotein amine dehydrogenase"/>
    <property type="match status" value="1"/>
</dbReference>
<reference evidence="2 3" key="1">
    <citation type="submission" date="2018-10" db="EMBL/GenBank/DDBJ databases">
        <title>A high-quality apple genome assembly.</title>
        <authorList>
            <person name="Hu J."/>
        </authorList>
    </citation>
    <scope>NUCLEOTIDE SEQUENCE [LARGE SCALE GENOMIC DNA]</scope>
    <source>
        <strain evidence="3">cv. HFTH1</strain>
        <tissue evidence="2">Young leaf</tissue>
    </source>
</reference>
<accession>A0A498HNN3</accession>
<gene>
    <name evidence="2" type="ORF">DVH24_025405</name>
</gene>
<evidence type="ECO:0000256" key="1">
    <source>
        <dbReference type="SAM" id="MobiDB-lite"/>
    </source>
</evidence>
<dbReference type="InterPro" id="IPR001680">
    <property type="entry name" value="WD40_rpt"/>
</dbReference>
<proteinExistence type="predicted"/>
<name>A0A498HNN3_MALDO</name>
<dbReference type="SUPFAM" id="SSF50978">
    <property type="entry name" value="WD40 repeat-like"/>
    <property type="match status" value="1"/>
</dbReference>
<dbReference type="Proteomes" id="UP000290289">
    <property type="component" value="Chromosome 16"/>
</dbReference>
<sequence length="118" mass="12870">MIWQDSDLRCVESVKAHEDVVNALAVLNDGMMYTGSTNCQIWVWSKPFGEEREDGSGVRFGLGGSSFEFGAGWDLGWVVLVLSLGKTERGEERVRGRKVEGGTGGKGLRDACGCPERE</sequence>
<dbReference type="InterPro" id="IPR036322">
    <property type="entry name" value="WD40_repeat_dom_sf"/>
</dbReference>
<dbReference type="InterPro" id="IPR015943">
    <property type="entry name" value="WD40/YVTN_repeat-like_dom_sf"/>
</dbReference>
<evidence type="ECO:0000313" key="3">
    <source>
        <dbReference type="Proteomes" id="UP000290289"/>
    </source>
</evidence>
<evidence type="ECO:0000313" key="2">
    <source>
        <dbReference type="EMBL" id="RXH71904.1"/>
    </source>
</evidence>
<organism evidence="2 3">
    <name type="scientific">Malus domestica</name>
    <name type="common">Apple</name>
    <name type="synonym">Pyrus malus</name>
    <dbReference type="NCBI Taxonomy" id="3750"/>
    <lineage>
        <taxon>Eukaryota</taxon>
        <taxon>Viridiplantae</taxon>
        <taxon>Streptophyta</taxon>
        <taxon>Embryophyta</taxon>
        <taxon>Tracheophyta</taxon>
        <taxon>Spermatophyta</taxon>
        <taxon>Magnoliopsida</taxon>
        <taxon>eudicotyledons</taxon>
        <taxon>Gunneridae</taxon>
        <taxon>Pentapetalae</taxon>
        <taxon>rosids</taxon>
        <taxon>fabids</taxon>
        <taxon>Rosales</taxon>
        <taxon>Rosaceae</taxon>
        <taxon>Amygdaloideae</taxon>
        <taxon>Maleae</taxon>
        <taxon>Malus</taxon>
    </lineage>
</organism>
<dbReference type="PANTHER" id="PTHR22844">
    <property type="entry name" value="F-BOX AND WD40 DOMAIN PROTEIN"/>
    <property type="match status" value="1"/>
</dbReference>